<feature type="non-terminal residue" evidence="1">
    <location>
        <position position="64"/>
    </location>
</feature>
<evidence type="ECO:0000313" key="2">
    <source>
        <dbReference type="Proteomes" id="UP000789396"/>
    </source>
</evidence>
<reference evidence="1" key="1">
    <citation type="submission" date="2021-06" db="EMBL/GenBank/DDBJ databases">
        <authorList>
            <person name="Kallberg Y."/>
            <person name="Tangrot J."/>
            <person name="Rosling A."/>
        </authorList>
    </citation>
    <scope>NUCLEOTIDE SEQUENCE</scope>
    <source>
        <strain evidence="1">IN212</strain>
    </source>
</reference>
<sequence length="64" mass="7174">DAYRSLARAEAVYDVRQEITNKVNEKILISLVNIDQPTSFEPITEESNITNLILVSNIILSIGK</sequence>
<protein>
    <submittedName>
        <fullName evidence="1">4908_t:CDS:1</fullName>
    </submittedName>
</protein>
<dbReference type="EMBL" id="CAJVPZ010031928">
    <property type="protein sequence ID" value="CAG8740558.1"/>
    <property type="molecule type" value="Genomic_DNA"/>
</dbReference>
<gene>
    <name evidence="1" type="ORF">RFULGI_LOCUS12824</name>
</gene>
<evidence type="ECO:0000313" key="1">
    <source>
        <dbReference type="EMBL" id="CAG8740558.1"/>
    </source>
</evidence>
<feature type="non-terminal residue" evidence="1">
    <location>
        <position position="1"/>
    </location>
</feature>
<accession>A0A9N9IKT2</accession>
<dbReference type="AlphaFoldDB" id="A0A9N9IKT2"/>
<proteinExistence type="predicted"/>
<comment type="caution">
    <text evidence="1">The sequence shown here is derived from an EMBL/GenBank/DDBJ whole genome shotgun (WGS) entry which is preliminary data.</text>
</comment>
<dbReference type="Proteomes" id="UP000789396">
    <property type="component" value="Unassembled WGS sequence"/>
</dbReference>
<name>A0A9N9IKT2_9GLOM</name>
<organism evidence="1 2">
    <name type="scientific">Racocetra fulgida</name>
    <dbReference type="NCBI Taxonomy" id="60492"/>
    <lineage>
        <taxon>Eukaryota</taxon>
        <taxon>Fungi</taxon>
        <taxon>Fungi incertae sedis</taxon>
        <taxon>Mucoromycota</taxon>
        <taxon>Glomeromycotina</taxon>
        <taxon>Glomeromycetes</taxon>
        <taxon>Diversisporales</taxon>
        <taxon>Gigasporaceae</taxon>
        <taxon>Racocetra</taxon>
    </lineage>
</organism>
<keyword evidence="2" id="KW-1185">Reference proteome</keyword>